<dbReference type="EMBL" id="VMNF01000011">
    <property type="protein sequence ID" value="TXC00328.1"/>
    <property type="molecule type" value="Genomic_DNA"/>
</dbReference>
<protein>
    <recommendedName>
        <fullName evidence="3">BTB domain-containing protein</fullName>
    </recommendedName>
</protein>
<proteinExistence type="predicted"/>
<evidence type="ECO:0000313" key="2">
    <source>
        <dbReference type="Proteomes" id="UP000321331"/>
    </source>
</evidence>
<gene>
    <name evidence="1" type="ORF">FocTR4_00014446</name>
</gene>
<evidence type="ECO:0008006" key="3">
    <source>
        <dbReference type="Google" id="ProtNLM"/>
    </source>
</evidence>
<reference evidence="1 2" key="1">
    <citation type="submission" date="2019-07" db="EMBL/GenBank/DDBJ databases">
        <title>The First High-Quality Draft Genome Sequence of the Causal Agent of the Current Panama Disease Epidemic.</title>
        <authorList>
            <person name="Warmington R.J."/>
            <person name="Kay W."/>
            <person name="Jeffries A."/>
            <person name="Bebber D."/>
            <person name="Moore K."/>
            <person name="Studholme D.J."/>
        </authorList>
    </citation>
    <scope>NUCLEOTIDE SEQUENCE [LARGE SCALE GENOMIC DNA]</scope>
    <source>
        <strain evidence="1 2">TR4</strain>
    </source>
</reference>
<sequence length="310" mass="35760">MTTERQLGKWCRFHFETGTISIPSIFITNTGNLRSLFKEKDEYEMKDVDASTGHVFADYILSRRYDVDYETAARDERMALREYMIALKAWAMGRRYNLYGLVVLAREHAIDLAELVNPIWVLEVTVDTPLAMKHITGIIHRIDDFTWDVLETITKRQATDILLHMQPPDTVGRLWVMLQFMQKAQGPALLRSQRLVAQTLPTLLPGVTEYLQLRQELMRAREGINSEDDTPFEEDVDKYVEIPFNHFIPSAKIKCGKIMRAMVGSINSSRNIGTRNKEKPSKRDKYIFTVRSISSDHLEDDESTTSLLQA</sequence>
<accession>A0A5C6SR07</accession>
<organism evidence="1 2">
    <name type="scientific">Fusarium oxysporum f. sp. cubense</name>
    <dbReference type="NCBI Taxonomy" id="61366"/>
    <lineage>
        <taxon>Eukaryota</taxon>
        <taxon>Fungi</taxon>
        <taxon>Dikarya</taxon>
        <taxon>Ascomycota</taxon>
        <taxon>Pezizomycotina</taxon>
        <taxon>Sordariomycetes</taxon>
        <taxon>Hypocreomycetidae</taxon>
        <taxon>Hypocreales</taxon>
        <taxon>Nectriaceae</taxon>
        <taxon>Fusarium</taxon>
        <taxon>Fusarium oxysporum species complex</taxon>
    </lineage>
</organism>
<evidence type="ECO:0000313" key="1">
    <source>
        <dbReference type="EMBL" id="TXC00328.1"/>
    </source>
</evidence>
<dbReference type="AlphaFoldDB" id="A0A5C6SR07"/>
<dbReference type="Proteomes" id="UP000321331">
    <property type="component" value="Unassembled WGS sequence"/>
</dbReference>
<comment type="caution">
    <text evidence="1">The sequence shown here is derived from an EMBL/GenBank/DDBJ whole genome shotgun (WGS) entry which is preliminary data.</text>
</comment>
<name>A0A5C6SR07_FUSOC</name>